<dbReference type="Gene3D" id="3.30.1360.120">
    <property type="entry name" value="Probable tRNA modification gtpase trme, domain 1"/>
    <property type="match status" value="1"/>
</dbReference>
<keyword evidence="2" id="KW-1185">Reference proteome</keyword>
<proteinExistence type="predicted"/>
<dbReference type="AlphaFoldDB" id="A0A917EKE0"/>
<dbReference type="RefSeq" id="WP_143226549.1">
    <property type="nucleotide sequence ID" value="NZ_BMKN01000001.1"/>
</dbReference>
<evidence type="ECO:0000313" key="1">
    <source>
        <dbReference type="EMBL" id="GGE48674.1"/>
    </source>
</evidence>
<evidence type="ECO:0008006" key="3">
    <source>
        <dbReference type="Google" id="ProtNLM"/>
    </source>
</evidence>
<dbReference type="InterPro" id="IPR027266">
    <property type="entry name" value="TrmE/GcvT-like"/>
</dbReference>
<organism evidence="1 2">
    <name type="scientific">Actibacterium pelagium</name>
    <dbReference type="NCBI Taxonomy" id="2029103"/>
    <lineage>
        <taxon>Bacteria</taxon>
        <taxon>Pseudomonadati</taxon>
        <taxon>Pseudomonadota</taxon>
        <taxon>Alphaproteobacteria</taxon>
        <taxon>Rhodobacterales</taxon>
        <taxon>Roseobacteraceae</taxon>
        <taxon>Actibacterium</taxon>
    </lineage>
</organism>
<dbReference type="SUPFAM" id="SSF103025">
    <property type="entry name" value="Folate-binding domain"/>
    <property type="match status" value="1"/>
</dbReference>
<protein>
    <recommendedName>
        <fullName evidence="3">Sarcosine oxidase subunit gamma</fullName>
    </recommendedName>
</protein>
<gene>
    <name evidence="1" type="ORF">GCM10011517_15670</name>
</gene>
<reference evidence="1" key="2">
    <citation type="submission" date="2020-09" db="EMBL/GenBank/DDBJ databases">
        <authorList>
            <person name="Sun Q."/>
            <person name="Zhou Y."/>
        </authorList>
    </citation>
    <scope>NUCLEOTIDE SEQUENCE</scope>
    <source>
        <strain evidence="1">CGMCC 1.16012</strain>
    </source>
</reference>
<reference evidence="1" key="1">
    <citation type="journal article" date="2014" name="Int. J. Syst. Evol. Microbiol.">
        <title>Complete genome sequence of Corynebacterium casei LMG S-19264T (=DSM 44701T), isolated from a smear-ripened cheese.</title>
        <authorList>
            <consortium name="US DOE Joint Genome Institute (JGI-PGF)"/>
            <person name="Walter F."/>
            <person name="Albersmeier A."/>
            <person name="Kalinowski J."/>
            <person name="Ruckert C."/>
        </authorList>
    </citation>
    <scope>NUCLEOTIDE SEQUENCE</scope>
    <source>
        <strain evidence="1">CGMCC 1.16012</strain>
    </source>
</reference>
<comment type="caution">
    <text evidence="1">The sequence shown here is derived from an EMBL/GenBank/DDBJ whole genome shotgun (WGS) entry which is preliminary data.</text>
</comment>
<name>A0A917EKE0_9RHOB</name>
<dbReference type="Proteomes" id="UP000606730">
    <property type="component" value="Unassembled WGS sequence"/>
</dbReference>
<accession>A0A917EKE0</accession>
<sequence>MSEIRLTQITAFGRVEAQTASFGDVTLTERPDLAIASVAARHGQESTVRSTLEQMVGGALEVSSFREGNRFSAFWTGPSQWFVMADHDDYETLAASLKETLSRAASITEQNDGWVGFDMDGTDCDAVLERLCNIDLSGFTSGRAQRTVIEHVSCFVLCRKQGCAYRIFCGRSYALSLWHALATTVASATAVAKLATH</sequence>
<dbReference type="OrthoDB" id="7356349at2"/>
<dbReference type="EMBL" id="BMKN01000001">
    <property type="protein sequence ID" value="GGE48674.1"/>
    <property type="molecule type" value="Genomic_DNA"/>
</dbReference>
<dbReference type="Gene3D" id="3.30.70.1520">
    <property type="entry name" value="Heterotetrameric sarcosine oxidase"/>
    <property type="match status" value="1"/>
</dbReference>
<evidence type="ECO:0000313" key="2">
    <source>
        <dbReference type="Proteomes" id="UP000606730"/>
    </source>
</evidence>